<sequence length="725" mass="80913">MDSTGNPSARTSVSKTLPMDMSDTFWRWLPLTLLVFAIVYGLLLASLLPQSLSTVNGLTSPETTSSDLPRNLISLIWKAFIGGILAFALLFNLVVVFMLQRPGLAWLSVLMAGVIHSQLVLEGFGLWFIWPDWPQFDALLHISLPLCLIALCEFTPHFLSLSQRSGRIIHGISLAAFVHLLATPLDVPLIGQESFLALTLAGGTFILLVVVGQIRQHVYARYYGLAILAILTGAVLSSLRTLGWGPNISVAESALFLGAAAGSVILTTGAGRLLLEERRKRLSADLRVQREQQMRSRIEQDYDRLLKTHRVTGKPNRAILEETLDSIDIDQAPYTLCMVRLQRFNEIEQALGYRTAEELLKSYLRQLNGYLKRRAGARLVAINGYGLATVDTINHAFALYREDESEPTLELLHDIRDWLDDNFREGRFSFSWNPSLGVAHAPEHGQDAAGILSSAGVASLNTGQVLTVYDPAIAEWQYRQQILMLDVEDGLASNCMWLEYQPKVCIRDSKVSSVEALIRWRHPEFGYVAPDQWIPLAEQMGVIHPVTLWVIERACSEYRHLIARYGSNLSVAVNISAMDLTHASFEDEIIHIIARHGMKTENLILEITETAMMTDPEASRRMIHALGRKGFRIAMDDFGTGHSSLGTLASFDLDELKIDRSFLKDILAHPTRQRIFRAALELGEALDLDVVVEGVEDEAVVCWLQQFPGLYGQGYFWGRPEPACP</sequence>
<dbReference type="PANTHER" id="PTHR33121">
    <property type="entry name" value="CYCLIC DI-GMP PHOSPHODIESTERASE PDEF"/>
    <property type="match status" value="1"/>
</dbReference>
<comment type="caution">
    <text evidence="5">The sequence shown here is derived from an EMBL/GenBank/DDBJ whole genome shotgun (WGS) entry which is preliminary data.</text>
</comment>
<feature type="transmembrane region" description="Helical" evidence="2">
    <location>
        <begin position="168"/>
        <end position="189"/>
    </location>
</feature>
<feature type="transmembrane region" description="Helical" evidence="2">
    <location>
        <begin position="75"/>
        <end position="97"/>
    </location>
</feature>
<feature type="domain" description="GGDEF" evidence="4">
    <location>
        <begin position="332"/>
        <end position="471"/>
    </location>
</feature>
<feature type="coiled-coil region" evidence="1">
    <location>
        <begin position="272"/>
        <end position="308"/>
    </location>
</feature>
<name>A0ABT5Y6U0_9GAMM</name>
<dbReference type="InterPro" id="IPR011623">
    <property type="entry name" value="7TMR_DISM_rcpt_extracell_dom1"/>
</dbReference>
<reference evidence="5" key="1">
    <citation type="submission" date="2022-07" db="EMBL/GenBank/DDBJ databases">
        <title>Marinobacter iranensis a new bacterium isolate from a hipersaline lake in Iran.</title>
        <authorList>
            <person name="Mohammad A.M.A."/>
            <person name="Cristina S.-P."/>
            <person name="Antonio V."/>
        </authorList>
    </citation>
    <scope>NUCLEOTIDE SEQUENCE</scope>
    <source>
        <strain evidence="5">71-i</strain>
    </source>
</reference>
<dbReference type="SUPFAM" id="SSF55073">
    <property type="entry name" value="Nucleotide cyclase"/>
    <property type="match status" value="1"/>
</dbReference>
<evidence type="ECO:0000313" key="6">
    <source>
        <dbReference type="Proteomes" id="UP001143391"/>
    </source>
</evidence>
<dbReference type="Gene3D" id="3.20.20.450">
    <property type="entry name" value="EAL domain"/>
    <property type="match status" value="1"/>
</dbReference>
<dbReference type="SUPFAM" id="SSF141868">
    <property type="entry name" value="EAL domain-like"/>
    <property type="match status" value="1"/>
</dbReference>
<gene>
    <name evidence="5" type="ORF">NLU14_03475</name>
</gene>
<dbReference type="InterPro" id="IPR050706">
    <property type="entry name" value="Cyclic-di-GMP_PDE-like"/>
</dbReference>
<feature type="transmembrane region" description="Helical" evidence="2">
    <location>
        <begin position="142"/>
        <end position="161"/>
    </location>
</feature>
<keyword evidence="2" id="KW-1133">Transmembrane helix</keyword>
<keyword evidence="1" id="KW-0175">Coiled coil</keyword>
<feature type="transmembrane region" description="Helical" evidence="2">
    <location>
        <begin position="104"/>
        <end position="130"/>
    </location>
</feature>
<dbReference type="PROSITE" id="PS50883">
    <property type="entry name" value="EAL"/>
    <property type="match status" value="1"/>
</dbReference>
<dbReference type="Proteomes" id="UP001143391">
    <property type="component" value="Unassembled WGS sequence"/>
</dbReference>
<dbReference type="RefSeq" id="WP_275704782.1">
    <property type="nucleotide sequence ID" value="NZ_JANCMW010000002.1"/>
</dbReference>
<evidence type="ECO:0000256" key="1">
    <source>
        <dbReference type="SAM" id="Coils"/>
    </source>
</evidence>
<feature type="transmembrane region" description="Helical" evidence="2">
    <location>
        <begin position="222"/>
        <end position="242"/>
    </location>
</feature>
<dbReference type="PROSITE" id="PS50887">
    <property type="entry name" value="GGDEF"/>
    <property type="match status" value="1"/>
</dbReference>
<evidence type="ECO:0000256" key="2">
    <source>
        <dbReference type="SAM" id="Phobius"/>
    </source>
</evidence>
<evidence type="ECO:0000313" key="5">
    <source>
        <dbReference type="EMBL" id="MDF0749284.1"/>
    </source>
</evidence>
<protein>
    <submittedName>
        <fullName evidence="5">EAL domain-containing protein</fullName>
    </submittedName>
</protein>
<feature type="transmembrane region" description="Helical" evidence="2">
    <location>
        <begin position="254"/>
        <end position="275"/>
    </location>
</feature>
<keyword evidence="2" id="KW-0812">Transmembrane</keyword>
<dbReference type="InterPro" id="IPR035919">
    <property type="entry name" value="EAL_sf"/>
</dbReference>
<dbReference type="InterPro" id="IPR000160">
    <property type="entry name" value="GGDEF_dom"/>
</dbReference>
<dbReference type="SMART" id="SM00052">
    <property type="entry name" value="EAL"/>
    <property type="match status" value="1"/>
</dbReference>
<dbReference type="InterPro" id="IPR029787">
    <property type="entry name" value="Nucleotide_cyclase"/>
</dbReference>
<organism evidence="5 6">
    <name type="scientific">Marinobacter iranensis</name>
    <dbReference type="NCBI Taxonomy" id="2962607"/>
    <lineage>
        <taxon>Bacteria</taxon>
        <taxon>Pseudomonadati</taxon>
        <taxon>Pseudomonadota</taxon>
        <taxon>Gammaproteobacteria</taxon>
        <taxon>Pseudomonadales</taxon>
        <taxon>Marinobacteraceae</taxon>
        <taxon>Marinobacter</taxon>
    </lineage>
</organism>
<dbReference type="Pfam" id="PF00563">
    <property type="entry name" value="EAL"/>
    <property type="match status" value="1"/>
</dbReference>
<dbReference type="SMART" id="SM00267">
    <property type="entry name" value="GGDEF"/>
    <property type="match status" value="1"/>
</dbReference>
<keyword evidence="6" id="KW-1185">Reference proteome</keyword>
<evidence type="ECO:0000259" key="4">
    <source>
        <dbReference type="PROSITE" id="PS50887"/>
    </source>
</evidence>
<accession>A0ABT5Y6U0</accession>
<dbReference type="Gene3D" id="3.30.70.270">
    <property type="match status" value="1"/>
</dbReference>
<dbReference type="EMBL" id="JANCMW010000002">
    <property type="protein sequence ID" value="MDF0749284.1"/>
    <property type="molecule type" value="Genomic_DNA"/>
</dbReference>
<evidence type="ECO:0000259" key="3">
    <source>
        <dbReference type="PROSITE" id="PS50883"/>
    </source>
</evidence>
<proteinExistence type="predicted"/>
<dbReference type="CDD" id="cd01948">
    <property type="entry name" value="EAL"/>
    <property type="match status" value="1"/>
</dbReference>
<feature type="domain" description="EAL" evidence="3">
    <location>
        <begin position="480"/>
        <end position="725"/>
    </location>
</feature>
<dbReference type="InterPro" id="IPR043128">
    <property type="entry name" value="Rev_trsase/Diguanyl_cyclase"/>
</dbReference>
<feature type="transmembrane region" description="Helical" evidence="2">
    <location>
        <begin position="195"/>
        <end position="215"/>
    </location>
</feature>
<dbReference type="PANTHER" id="PTHR33121:SF71">
    <property type="entry name" value="OXYGEN SENSOR PROTEIN DOSP"/>
    <property type="match status" value="1"/>
</dbReference>
<dbReference type="Pfam" id="PF07695">
    <property type="entry name" value="7TMR-DISM_7TM"/>
    <property type="match status" value="1"/>
</dbReference>
<keyword evidence="2" id="KW-0472">Membrane</keyword>
<dbReference type="InterPro" id="IPR001633">
    <property type="entry name" value="EAL_dom"/>
</dbReference>
<feature type="transmembrane region" description="Helical" evidence="2">
    <location>
        <begin position="25"/>
        <end position="48"/>
    </location>
</feature>